<dbReference type="Proteomes" id="UP001467690">
    <property type="component" value="Unassembled WGS sequence"/>
</dbReference>
<dbReference type="RefSeq" id="WP_350401200.1">
    <property type="nucleotide sequence ID" value="NZ_JBELOE010000136.1"/>
</dbReference>
<gene>
    <name evidence="2" type="ORF">ABS311_06910</name>
</gene>
<evidence type="ECO:0000313" key="2">
    <source>
        <dbReference type="EMBL" id="MER2491608.1"/>
    </source>
</evidence>
<evidence type="ECO:0000256" key="1">
    <source>
        <dbReference type="SAM" id="SignalP"/>
    </source>
</evidence>
<proteinExistence type="predicted"/>
<name>A0ABV1RFA8_9ALTE</name>
<sequence length="134" mass="14770">MKTIALLLALIMPSLAIANEQINWLQENNPSEYFPKDAEYLNIGEACNGVTCFKLISVSYVTLTSKGMQRVAVFSSSSIYLGVYSGFQELPLSVSGSQLIFPDSEFGHIISFNGILPPLVAYIDGEHFEFEPKP</sequence>
<accession>A0ABV1RFA8</accession>
<reference evidence="2 3" key="1">
    <citation type="submission" date="2024-06" db="EMBL/GenBank/DDBJ databases">
        <authorList>
            <person name="Chen R.Y."/>
        </authorList>
    </citation>
    <scope>NUCLEOTIDE SEQUENCE [LARGE SCALE GENOMIC DNA]</scope>
    <source>
        <strain evidence="2 3">D2</strain>
    </source>
</reference>
<keyword evidence="3" id="KW-1185">Reference proteome</keyword>
<protein>
    <submittedName>
        <fullName evidence="2">Uncharacterized protein</fullName>
    </submittedName>
</protein>
<comment type="caution">
    <text evidence="2">The sequence shown here is derived from an EMBL/GenBank/DDBJ whole genome shotgun (WGS) entry which is preliminary data.</text>
</comment>
<feature type="signal peptide" evidence="1">
    <location>
        <begin position="1"/>
        <end position="18"/>
    </location>
</feature>
<feature type="chain" id="PRO_5045492972" evidence="1">
    <location>
        <begin position="19"/>
        <end position="134"/>
    </location>
</feature>
<organism evidence="2 3">
    <name type="scientific">Catenovulum sediminis</name>
    <dbReference type="NCBI Taxonomy" id="1740262"/>
    <lineage>
        <taxon>Bacteria</taxon>
        <taxon>Pseudomonadati</taxon>
        <taxon>Pseudomonadota</taxon>
        <taxon>Gammaproteobacteria</taxon>
        <taxon>Alteromonadales</taxon>
        <taxon>Alteromonadaceae</taxon>
        <taxon>Catenovulum</taxon>
    </lineage>
</organism>
<keyword evidence="1" id="KW-0732">Signal</keyword>
<evidence type="ECO:0000313" key="3">
    <source>
        <dbReference type="Proteomes" id="UP001467690"/>
    </source>
</evidence>
<dbReference type="EMBL" id="JBELOE010000136">
    <property type="protein sequence ID" value="MER2491608.1"/>
    <property type="molecule type" value="Genomic_DNA"/>
</dbReference>